<accession>A0A1A9ZB25</accession>
<reference evidence="2" key="2">
    <citation type="submission" date="2020-05" db="UniProtKB">
        <authorList>
            <consortium name="EnsemblMetazoa"/>
        </authorList>
    </citation>
    <scope>IDENTIFICATION</scope>
    <source>
        <strain evidence="2">IAEA</strain>
    </source>
</reference>
<feature type="signal peptide" evidence="1">
    <location>
        <begin position="1"/>
        <end position="23"/>
    </location>
</feature>
<protein>
    <submittedName>
        <fullName evidence="2">Uncharacterized protein</fullName>
    </submittedName>
</protein>
<evidence type="ECO:0000313" key="2">
    <source>
        <dbReference type="EnsemblMetazoa" id="GPAI009182-PA"/>
    </source>
</evidence>
<dbReference type="EnsemblMetazoa" id="GPAI009182-RA">
    <property type="protein sequence ID" value="GPAI009182-PA"/>
    <property type="gene ID" value="GPAI009182"/>
</dbReference>
<dbReference type="VEuPathDB" id="VectorBase:GPAI009182"/>
<reference evidence="3" key="1">
    <citation type="submission" date="2014-03" db="EMBL/GenBank/DDBJ databases">
        <authorList>
            <person name="Aksoy S."/>
            <person name="Warren W."/>
            <person name="Wilson R.K."/>
        </authorList>
    </citation>
    <scope>NUCLEOTIDE SEQUENCE [LARGE SCALE GENOMIC DNA]</scope>
    <source>
        <strain evidence="3">IAEA</strain>
    </source>
</reference>
<keyword evidence="1" id="KW-0732">Signal</keyword>
<feature type="chain" id="PRO_5008402724" evidence="1">
    <location>
        <begin position="24"/>
        <end position="145"/>
    </location>
</feature>
<name>A0A1A9ZB25_GLOPL</name>
<sequence>MGSLELVILAICVLLGIINKICPFRMQPDATFLITSVPISSHLFTKAMMNVDHIKASSLYQGQVDLDIGSRRPVFLKVEHGINTKSFMGLSSSSFLETLKEKLPSDKLHHGAWATISITPSLLSSDTFDAIQNQFTTFKRTIVKI</sequence>
<evidence type="ECO:0000256" key="1">
    <source>
        <dbReference type="SAM" id="SignalP"/>
    </source>
</evidence>
<organism evidence="2 3">
    <name type="scientific">Glossina pallidipes</name>
    <name type="common">Tsetse fly</name>
    <dbReference type="NCBI Taxonomy" id="7398"/>
    <lineage>
        <taxon>Eukaryota</taxon>
        <taxon>Metazoa</taxon>
        <taxon>Ecdysozoa</taxon>
        <taxon>Arthropoda</taxon>
        <taxon>Hexapoda</taxon>
        <taxon>Insecta</taxon>
        <taxon>Pterygota</taxon>
        <taxon>Neoptera</taxon>
        <taxon>Endopterygota</taxon>
        <taxon>Diptera</taxon>
        <taxon>Brachycera</taxon>
        <taxon>Muscomorpha</taxon>
        <taxon>Hippoboscoidea</taxon>
        <taxon>Glossinidae</taxon>
        <taxon>Glossina</taxon>
    </lineage>
</organism>
<dbReference type="AlphaFoldDB" id="A0A1A9ZB25"/>
<proteinExistence type="predicted"/>
<evidence type="ECO:0000313" key="3">
    <source>
        <dbReference type="Proteomes" id="UP000092445"/>
    </source>
</evidence>
<dbReference type="Proteomes" id="UP000092445">
    <property type="component" value="Unassembled WGS sequence"/>
</dbReference>
<keyword evidence="3" id="KW-1185">Reference proteome</keyword>